<gene>
    <name evidence="2" type="ORF">AVEN_54598_1</name>
</gene>
<protein>
    <submittedName>
        <fullName evidence="2">Uncharacterized protein</fullName>
    </submittedName>
</protein>
<evidence type="ECO:0000313" key="3">
    <source>
        <dbReference type="Proteomes" id="UP000499080"/>
    </source>
</evidence>
<dbReference type="EMBL" id="BGPR01000090">
    <property type="protein sequence ID" value="GBL92946.1"/>
    <property type="molecule type" value="Genomic_DNA"/>
</dbReference>
<evidence type="ECO:0000256" key="1">
    <source>
        <dbReference type="SAM" id="MobiDB-lite"/>
    </source>
</evidence>
<accession>A0A4Y2BNU8</accession>
<reference evidence="2 3" key="1">
    <citation type="journal article" date="2019" name="Sci. Rep.">
        <title>Orb-weaving spider Araneus ventricosus genome elucidates the spidroin gene catalogue.</title>
        <authorList>
            <person name="Kono N."/>
            <person name="Nakamura H."/>
            <person name="Ohtoshi R."/>
            <person name="Moran D.A.P."/>
            <person name="Shinohara A."/>
            <person name="Yoshida Y."/>
            <person name="Fujiwara M."/>
            <person name="Mori M."/>
            <person name="Tomita M."/>
            <person name="Arakawa K."/>
        </authorList>
    </citation>
    <scope>NUCLEOTIDE SEQUENCE [LARGE SCALE GENOMIC DNA]</scope>
</reference>
<sequence length="117" mass="12844">MGIPVMKAGFSVDCAKSGGRRIAVRLMYLYATIVRPDTGLYSYLPDMKEDSDVVLCSPGESSDSSDSETEFKVQGKHRWRSKSDLSDNNVAKKKPNYVTNALPSAVNNSLSHTPIRS</sequence>
<comment type="caution">
    <text evidence="2">The sequence shown here is derived from an EMBL/GenBank/DDBJ whole genome shotgun (WGS) entry which is preliminary data.</text>
</comment>
<name>A0A4Y2BNU8_ARAVE</name>
<dbReference type="Proteomes" id="UP000499080">
    <property type="component" value="Unassembled WGS sequence"/>
</dbReference>
<proteinExistence type="predicted"/>
<dbReference type="AlphaFoldDB" id="A0A4Y2BNU8"/>
<keyword evidence="3" id="KW-1185">Reference proteome</keyword>
<evidence type="ECO:0000313" key="2">
    <source>
        <dbReference type="EMBL" id="GBL92946.1"/>
    </source>
</evidence>
<organism evidence="2 3">
    <name type="scientific">Araneus ventricosus</name>
    <name type="common">Orbweaver spider</name>
    <name type="synonym">Epeira ventricosa</name>
    <dbReference type="NCBI Taxonomy" id="182803"/>
    <lineage>
        <taxon>Eukaryota</taxon>
        <taxon>Metazoa</taxon>
        <taxon>Ecdysozoa</taxon>
        <taxon>Arthropoda</taxon>
        <taxon>Chelicerata</taxon>
        <taxon>Arachnida</taxon>
        <taxon>Araneae</taxon>
        <taxon>Araneomorphae</taxon>
        <taxon>Entelegynae</taxon>
        <taxon>Araneoidea</taxon>
        <taxon>Araneidae</taxon>
        <taxon>Araneus</taxon>
    </lineage>
</organism>
<feature type="compositionally biased region" description="Polar residues" evidence="1">
    <location>
        <begin position="97"/>
        <end position="117"/>
    </location>
</feature>
<feature type="region of interest" description="Disordered" evidence="1">
    <location>
        <begin position="55"/>
        <end position="117"/>
    </location>
</feature>